<gene>
    <name evidence="1" type="ORF">L1987_31766</name>
</gene>
<sequence>MKSSAYFLVTSPWIIAFLLPIFTFAYGSFSKFTLFLFFFFIIILSSSLFLPLPKQKKEDEHVQDETKIGFLSKGSSESSSTSEEDTDGSITDEDGLIEIELPARNYAGLIEMWSEEDNLIEIDISMGSIK</sequence>
<evidence type="ECO:0000313" key="2">
    <source>
        <dbReference type="Proteomes" id="UP001056120"/>
    </source>
</evidence>
<reference evidence="1 2" key="2">
    <citation type="journal article" date="2022" name="Mol. Ecol. Resour.">
        <title>The genomes of chicory, endive, great burdock and yacon provide insights into Asteraceae paleo-polyploidization history and plant inulin production.</title>
        <authorList>
            <person name="Fan W."/>
            <person name="Wang S."/>
            <person name="Wang H."/>
            <person name="Wang A."/>
            <person name="Jiang F."/>
            <person name="Liu H."/>
            <person name="Zhao H."/>
            <person name="Xu D."/>
            <person name="Zhang Y."/>
        </authorList>
    </citation>
    <scope>NUCLEOTIDE SEQUENCE [LARGE SCALE GENOMIC DNA]</scope>
    <source>
        <strain evidence="2">cv. Yunnan</strain>
        <tissue evidence="1">Leaves</tissue>
    </source>
</reference>
<proteinExistence type="predicted"/>
<dbReference type="Proteomes" id="UP001056120">
    <property type="component" value="Linkage Group LG10"/>
</dbReference>
<name>A0ACB9I6H5_9ASTR</name>
<accession>A0ACB9I6H5</accession>
<dbReference type="EMBL" id="CM042027">
    <property type="protein sequence ID" value="KAI3803609.1"/>
    <property type="molecule type" value="Genomic_DNA"/>
</dbReference>
<protein>
    <submittedName>
        <fullName evidence="1">Uncharacterized protein</fullName>
    </submittedName>
</protein>
<keyword evidence="2" id="KW-1185">Reference proteome</keyword>
<evidence type="ECO:0000313" key="1">
    <source>
        <dbReference type="EMBL" id="KAI3803609.1"/>
    </source>
</evidence>
<organism evidence="1 2">
    <name type="scientific">Smallanthus sonchifolius</name>
    <dbReference type="NCBI Taxonomy" id="185202"/>
    <lineage>
        <taxon>Eukaryota</taxon>
        <taxon>Viridiplantae</taxon>
        <taxon>Streptophyta</taxon>
        <taxon>Embryophyta</taxon>
        <taxon>Tracheophyta</taxon>
        <taxon>Spermatophyta</taxon>
        <taxon>Magnoliopsida</taxon>
        <taxon>eudicotyledons</taxon>
        <taxon>Gunneridae</taxon>
        <taxon>Pentapetalae</taxon>
        <taxon>asterids</taxon>
        <taxon>campanulids</taxon>
        <taxon>Asterales</taxon>
        <taxon>Asteraceae</taxon>
        <taxon>Asteroideae</taxon>
        <taxon>Heliantheae alliance</taxon>
        <taxon>Millerieae</taxon>
        <taxon>Smallanthus</taxon>
    </lineage>
</organism>
<comment type="caution">
    <text evidence="1">The sequence shown here is derived from an EMBL/GenBank/DDBJ whole genome shotgun (WGS) entry which is preliminary data.</text>
</comment>
<reference evidence="2" key="1">
    <citation type="journal article" date="2022" name="Mol. Ecol. Resour.">
        <title>The genomes of chicory, endive, great burdock and yacon provide insights into Asteraceae palaeo-polyploidization history and plant inulin production.</title>
        <authorList>
            <person name="Fan W."/>
            <person name="Wang S."/>
            <person name="Wang H."/>
            <person name="Wang A."/>
            <person name="Jiang F."/>
            <person name="Liu H."/>
            <person name="Zhao H."/>
            <person name="Xu D."/>
            <person name="Zhang Y."/>
        </authorList>
    </citation>
    <scope>NUCLEOTIDE SEQUENCE [LARGE SCALE GENOMIC DNA]</scope>
    <source>
        <strain evidence="2">cv. Yunnan</strain>
    </source>
</reference>